<evidence type="ECO:0000256" key="4">
    <source>
        <dbReference type="ARBA" id="ARBA00023002"/>
    </source>
</evidence>
<evidence type="ECO:0000256" key="6">
    <source>
        <dbReference type="ARBA" id="ARBA00025737"/>
    </source>
</evidence>
<reference evidence="9" key="1">
    <citation type="submission" date="2022-10" db="EMBL/GenBank/DDBJ databases">
        <title>The WGS of Solirubrobacter phytolaccae KCTC 29190.</title>
        <authorList>
            <person name="Jiang Z."/>
        </authorList>
    </citation>
    <scope>NUCLEOTIDE SEQUENCE</scope>
    <source>
        <strain evidence="9">KCTC 29190</strain>
    </source>
</reference>
<dbReference type="InterPro" id="IPR011008">
    <property type="entry name" value="Dimeric_a/b-barrel"/>
</dbReference>
<dbReference type="GO" id="GO:0004601">
    <property type="term" value="F:peroxidase activity"/>
    <property type="evidence" value="ECO:0007669"/>
    <property type="project" value="UniProtKB-KW"/>
</dbReference>
<keyword evidence="10" id="KW-1185">Reference proteome</keyword>
<evidence type="ECO:0000313" key="10">
    <source>
        <dbReference type="Proteomes" id="UP001147653"/>
    </source>
</evidence>
<proteinExistence type="inferred from homology"/>
<dbReference type="GO" id="GO:0020037">
    <property type="term" value="F:heme binding"/>
    <property type="evidence" value="ECO:0007669"/>
    <property type="project" value="InterPro"/>
</dbReference>
<dbReference type="GO" id="GO:0046872">
    <property type="term" value="F:metal ion binding"/>
    <property type="evidence" value="ECO:0007669"/>
    <property type="project" value="UniProtKB-KW"/>
</dbReference>
<evidence type="ECO:0000256" key="7">
    <source>
        <dbReference type="SAM" id="MobiDB-lite"/>
    </source>
</evidence>
<dbReference type="PROSITE" id="PS51404">
    <property type="entry name" value="DYP_PEROXIDASE"/>
    <property type="match status" value="1"/>
</dbReference>
<comment type="caution">
    <text evidence="9">The sequence shown here is derived from an EMBL/GenBank/DDBJ whole genome shotgun (WGS) entry which is preliminary data.</text>
</comment>
<keyword evidence="4" id="KW-0560">Oxidoreductase</keyword>
<name>A0A9X3NBT7_9ACTN</name>
<evidence type="ECO:0000259" key="8">
    <source>
        <dbReference type="Pfam" id="PF20628"/>
    </source>
</evidence>
<dbReference type="PANTHER" id="PTHR30521:SF0">
    <property type="entry name" value="DYP-TYPE PEROXIDASE FAMILY PROTEIN"/>
    <property type="match status" value="1"/>
</dbReference>
<dbReference type="SUPFAM" id="SSF54909">
    <property type="entry name" value="Dimeric alpha+beta barrel"/>
    <property type="match status" value="1"/>
</dbReference>
<dbReference type="Pfam" id="PF20628">
    <property type="entry name" value="Dyp_perox_C"/>
    <property type="match status" value="1"/>
</dbReference>
<keyword evidence="2 9" id="KW-0575">Peroxidase</keyword>
<evidence type="ECO:0000256" key="5">
    <source>
        <dbReference type="ARBA" id="ARBA00023004"/>
    </source>
</evidence>
<sequence>MVLELADIQGNILRGYSFPRAIHLFVAFPDADAGRRLLRALVPQVQTAARWDERPETALNVALTYAGLRLLGADDECLPGALREPIAQRAPTRLGDDLRTWRGELGRGKAHALVLLAGDGWAFAQRLRTLRTLLDEHGVEVGFEQRTEALADQREHFGFADGFGQPAVEGTDHRRAGQGEPEEYGSWRDIKAGEFVHGYEDEDAQTETAPLLRNGSFMVYRKLEQDVERFRSYLDREADHYCATVGVNHGTDPDTAHAYARELVAAKLIGRWRDGVAVELAPERDPAEAHALRHESVGEPDNDFRYADDRDGRRCPVGAHVRRANPRDSARATAQTRRHRIIRRGMPYEEGDARGLVFICFNASFERQFETVQRLWCDDGNAFGLGRDQDVLFASGAGSGKLTIPGEPPHFARAERGLVTTRGCEYLLMPGLRALRALAEGGER</sequence>
<keyword evidence="3" id="KW-0479">Metal-binding</keyword>
<keyword evidence="5" id="KW-0408">Iron</keyword>
<feature type="domain" description="Dyp-type peroxidase C-terminal" evidence="8">
    <location>
        <begin position="314"/>
        <end position="378"/>
    </location>
</feature>
<dbReference type="InterPro" id="IPR048328">
    <property type="entry name" value="Dyp_perox_C"/>
</dbReference>
<gene>
    <name evidence="9" type="ORF">OJ997_17975</name>
</gene>
<feature type="region of interest" description="Disordered" evidence="7">
    <location>
        <begin position="289"/>
        <end position="309"/>
    </location>
</feature>
<accession>A0A9X3NBT7</accession>
<dbReference type="Proteomes" id="UP001147653">
    <property type="component" value="Unassembled WGS sequence"/>
</dbReference>
<comment type="similarity">
    <text evidence="6">Belongs to the DyP-type peroxidase family.</text>
</comment>
<dbReference type="PANTHER" id="PTHR30521">
    <property type="entry name" value="DEFERROCHELATASE/PEROXIDASE"/>
    <property type="match status" value="1"/>
</dbReference>
<comment type="cofactor">
    <cofactor evidence="1">
        <name>heme b</name>
        <dbReference type="ChEBI" id="CHEBI:60344"/>
    </cofactor>
</comment>
<evidence type="ECO:0000256" key="1">
    <source>
        <dbReference type="ARBA" id="ARBA00001970"/>
    </source>
</evidence>
<evidence type="ECO:0000256" key="2">
    <source>
        <dbReference type="ARBA" id="ARBA00022559"/>
    </source>
</evidence>
<evidence type="ECO:0000256" key="3">
    <source>
        <dbReference type="ARBA" id="ARBA00022723"/>
    </source>
</evidence>
<dbReference type="EMBL" id="JAPDDP010000032">
    <property type="protein sequence ID" value="MDA0182199.1"/>
    <property type="molecule type" value="Genomic_DNA"/>
</dbReference>
<organism evidence="9 10">
    <name type="scientific">Solirubrobacter phytolaccae</name>
    <dbReference type="NCBI Taxonomy" id="1404360"/>
    <lineage>
        <taxon>Bacteria</taxon>
        <taxon>Bacillati</taxon>
        <taxon>Actinomycetota</taxon>
        <taxon>Thermoleophilia</taxon>
        <taxon>Solirubrobacterales</taxon>
        <taxon>Solirubrobacteraceae</taxon>
        <taxon>Solirubrobacter</taxon>
    </lineage>
</organism>
<dbReference type="AlphaFoldDB" id="A0A9X3NBT7"/>
<evidence type="ECO:0000313" key="9">
    <source>
        <dbReference type="EMBL" id="MDA0182199.1"/>
    </source>
</evidence>
<dbReference type="GO" id="GO:0005829">
    <property type="term" value="C:cytosol"/>
    <property type="evidence" value="ECO:0007669"/>
    <property type="project" value="TreeGrafter"/>
</dbReference>
<dbReference type="InterPro" id="IPR006314">
    <property type="entry name" value="Dyp_peroxidase"/>
</dbReference>
<protein>
    <submittedName>
        <fullName evidence="9">Dyp-type peroxidase</fullName>
    </submittedName>
</protein>
<dbReference type="RefSeq" id="WP_270026562.1">
    <property type="nucleotide sequence ID" value="NZ_JAPDDP010000032.1"/>
</dbReference>